<dbReference type="GO" id="GO:0003729">
    <property type="term" value="F:mRNA binding"/>
    <property type="evidence" value="ECO:0007669"/>
    <property type="project" value="TreeGrafter"/>
</dbReference>
<dbReference type="STRING" id="47427.A0A2H3CWJ3"/>
<feature type="domain" description="NGN" evidence="1">
    <location>
        <begin position="113"/>
        <end position="176"/>
    </location>
</feature>
<accession>A0A2H3CWJ3</accession>
<reference evidence="3" key="1">
    <citation type="journal article" date="2017" name="Nat. Ecol. Evol.">
        <title>Genome expansion and lineage-specific genetic innovations in the forest pathogenic fungi Armillaria.</title>
        <authorList>
            <person name="Sipos G."/>
            <person name="Prasanna A.N."/>
            <person name="Walter M.C."/>
            <person name="O'Connor E."/>
            <person name="Balint B."/>
            <person name="Krizsan K."/>
            <person name="Kiss B."/>
            <person name="Hess J."/>
            <person name="Varga T."/>
            <person name="Slot J."/>
            <person name="Riley R."/>
            <person name="Boka B."/>
            <person name="Rigling D."/>
            <person name="Barry K."/>
            <person name="Lee J."/>
            <person name="Mihaltcheva S."/>
            <person name="LaButti K."/>
            <person name="Lipzen A."/>
            <person name="Waldron R."/>
            <person name="Moloney N.M."/>
            <person name="Sperisen C."/>
            <person name="Kredics L."/>
            <person name="Vagvoelgyi C."/>
            <person name="Patrignani A."/>
            <person name="Fitzpatrick D."/>
            <person name="Nagy I."/>
            <person name="Doyle S."/>
            <person name="Anderson J.B."/>
            <person name="Grigoriev I.V."/>
            <person name="Gueldener U."/>
            <person name="Muensterkoetter M."/>
            <person name="Nagy L.G."/>
        </authorList>
    </citation>
    <scope>NUCLEOTIDE SEQUENCE [LARGE SCALE GENOMIC DNA]</scope>
    <source>
        <strain evidence="3">Ar21-2</strain>
    </source>
</reference>
<keyword evidence="3" id="KW-1185">Reference proteome</keyword>
<dbReference type="OrthoDB" id="3048815at2759"/>
<evidence type="ECO:0000313" key="3">
    <source>
        <dbReference type="Proteomes" id="UP000217790"/>
    </source>
</evidence>
<dbReference type="GO" id="GO:0032044">
    <property type="term" value="C:DSIF complex"/>
    <property type="evidence" value="ECO:0007669"/>
    <property type="project" value="TreeGrafter"/>
</dbReference>
<dbReference type="GO" id="GO:0032784">
    <property type="term" value="P:regulation of DNA-templated transcription elongation"/>
    <property type="evidence" value="ECO:0007669"/>
    <property type="project" value="InterPro"/>
</dbReference>
<evidence type="ECO:0000259" key="1">
    <source>
        <dbReference type="Pfam" id="PF03439"/>
    </source>
</evidence>
<name>A0A2H3CWJ3_ARMGA</name>
<protein>
    <recommendedName>
        <fullName evidence="1">NGN domain-containing protein</fullName>
    </recommendedName>
</protein>
<dbReference type="PANTHER" id="PTHR11125:SF7">
    <property type="entry name" value="TRANSCRIPTION ELONGATION FACTOR SPT5"/>
    <property type="match status" value="1"/>
</dbReference>
<organism evidence="2 3">
    <name type="scientific">Armillaria gallica</name>
    <name type="common">Bulbous honey fungus</name>
    <name type="synonym">Armillaria bulbosa</name>
    <dbReference type="NCBI Taxonomy" id="47427"/>
    <lineage>
        <taxon>Eukaryota</taxon>
        <taxon>Fungi</taxon>
        <taxon>Dikarya</taxon>
        <taxon>Basidiomycota</taxon>
        <taxon>Agaricomycotina</taxon>
        <taxon>Agaricomycetes</taxon>
        <taxon>Agaricomycetidae</taxon>
        <taxon>Agaricales</taxon>
        <taxon>Marasmiineae</taxon>
        <taxon>Physalacriaceae</taxon>
        <taxon>Armillaria</taxon>
    </lineage>
</organism>
<dbReference type="EMBL" id="KZ293679">
    <property type="protein sequence ID" value="PBK87395.1"/>
    <property type="molecule type" value="Genomic_DNA"/>
</dbReference>
<dbReference type="InterPro" id="IPR036735">
    <property type="entry name" value="NGN_dom_sf"/>
</dbReference>
<dbReference type="Gene3D" id="3.30.70.940">
    <property type="entry name" value="NusG, N-terminal domain"/>
    <property type="match status" value="1"/>
</dbReference>
<dbReference type="OMA" id="HPRTRDY"/>
<dbReference type="PANTHER" id="PTHR11125">
    <property type="entry name" value="SUPPRESSOR OF TY 5"/>
    <property type="match status" value="1"/>
</dbReference>
<dbReference type="Pfam" id="PF03439">
    <property type="entry name" value="Spt5-NGN"/>
    <property type="match status" value="1"/>
</dbReference>
<dbReference type="Proteomes" id="UP000217790">
    <property type="component" value="Unassembled WGS sequence"/>
</dbReference>
<dbReference type="GO" id="GO:0006368">
    <property type="term" value="P:transcription elongation by RNA polymerase II"/>
    <property type="evidence" value="ECO:0007669"/>
    <property type="project" value="TreeGrafter"/>
</dbReference>
<proteinExistence type="predicted"/>
<dbReference type="AlphaFoldDB" id="A0A2H3CWJ3"/>
<dbReference type="GO" id="GO:0006357">
    <property type="term" value="P:regulation of transcription by RNA polymerase II"/>
    <property type="evidence" value="ECO:0007669"/>
    <property type="project" value="InterPro"/>
</dbReference>
<dbReference type="InParanoid" id="A0A2H3CWJ3"/>
<dbReference type="InterPro" id="IPR039659">
    <property type="entry name" value="SPT5"/>
</dbReference>
<dbReference type="InterPro" id="IPR005100">
    <property type="entry name" value="NGN-domain"/>
</dbReference>
<gene>
    <name evidence="2" type="ORF">ARMGADRAFT_1085792</name>
</gene>
<sequence length="803" mass="90639">MSIARSTLTDFDPKALSEYNRFLVIDGDDSSTDEDVSIPIHKNSQNHSLDAVKNRSLSHRTETCGVHRDIYHPDHEQWLQEMLDLSKMLRPASRMPFRTMTKFAGLMPEDWTLWKVKCKLGEEEFVVVSLLASVTSEHQVRSAFVPVVGRRWVYLETTKPAALQTLLKSTLGVIQVPDSGALKLLPVPREEWLAMLSSNRKVIERKVGTWVCIRTGKMKGAVGVVSGRYTWGVSVLLIPRIHDNPDFVPKDLKKRKRDPPLPPSRLFDVAHVKAKYGDSSVKRHQRCPHLFYFFGGWYHYDLCIVDRPLTGVGLAGDIPLEVAGLFLQSQHPLLKEAVYFMPRPAEWHFHVADYVFVTSISKDGTIWELTPNTIEVEYADGTGLHTVSYQDVHKIFKIGDFVEVQKEKVGWVQYMDSREPAVEILEQIYDINTGLKANLFSAHANSLRKIRSPTFHPQPTIGSDAKFSFDVCSGIVPWKGVPVTARRSDCGPAKNGIISDVLRGQPTASGLKLLVRLEPETNGQSLTEIICDYDDVTELVSSLPLLAYLPLRYSQRAFLPLRSYHDLCLAPYTTPLQLILKAWDGAYPAVPDEENTCHKKETDWAAPECTINFFPGCNSHSTLVTPPSPTVKPNDPVSPFHLSPSPSIAANDAAHWSLNCKLKGLGIRVYLDNIRGKNKDVVVTLELHEGRLQLRKKNQRSRVTIDPSRISPIHPRTRDYGRWVVIQGEHGGKHVRAIQFKRLSKEKLEWELFVVVPRNKEIDMVTGEEIYVSHDSLCLAPESVESKQLNKSLAQRRKGSRDV</sequence>
<evidence type="ECO:0000313" key="2">
    <source>
        <dbReference type="EMBL" id="PBK87395.1"/>
    </source>
</evidence>